<feature type="transmembrane region" description="Helical" evidence="12">
    <location>
        <begin position="173"/>
        <end position="190"/>
    </location>
</feature>
<keyword evidence="4" id="KW-0645">Protease</keyword>
<evidence type="ECO:0000256" key="5">
    <source>
        <dbReference type="ARBA" id="ARBA00022692"/>
    </source>
</evidence>
<evidence type="ECO:0000256" key="6">
    <source>
        <dbReference type="ARBA" id="ARBA00022723"/>
    </source>
</evidence>
<dbReference type="GeneID" id="29420761"/>
<sequence>MKEDMDLIKKPDAGKIIFNIFIVSLTILILGCAINFYYAIGYLFILIVHESGHYIFAKSLKLKVVFGGFTPFGAYIVHQSTDNCKENAIVAIGGPLIGSILGLIYYIIYYFTGDVTFLVLSFTSIVLNLMNLIPVKPLDGGHIAEAISPIICYIGLPFILYLLISAKRLKEKVLSLAILVIGIYETYNFTKKYKSDSYFKLTKSNRVKFIVSYSILLLILVLSAVYLYNTFNFHQLFKSIMRYK</sequence>
<feature type="domain" description="Peptidase M50" evidence="13">
    <location>
        <begin position="38"/>
        <end position="111"/>
    </location>
</feature>
<feature type="transmembrane region" description="Helical" evidence="12">
    <location>
        <begin position="210"/>
        <end position="228"/>
    </location>
</feature>
<dbReference type="GO" id="GO:0008237">
    <property type="term" value="F:metallopeptidase activity"/>
    <property type="evidence" value="ECO:0007669"/>
    <property type="project" value="UniProtKB-KW"/>
</dbReference>
<comment type="cofactor">
    <cofactor evidence="1">
        <name>Zn(2+)</name>
        <dbReference type="ChEBI" id="CHEBI:29105"/>
    </cofactor>
</comment>
<evidence type="ECO:0000256" key="7">
    <source>
        <dbReference type="ARBA" id="ARBA00022801"/>
    </source>
</evidence>
<keyword evidence="8" id="KW-0862">Zinc</keyword>
<dbReference type="CDD" id="cd06160">
    <property type="entry name" value="S2P-M50_like_2"/>
    <property type="match status" value="1"/>
</dbReference>
<dbReference type="Pfam" id="PF02163">
    <property type="entry name" value="Peptidase_M50"/>
    <property type="match status" value="2"/>
</dbReference>
<organism evidence="14 15">
    <name type="scientific">Clostridium tyrobutyricum DIVETGP</name>
    <dbReference type="NCBI Taxonomy" id="1408889"/>
    <lineage>
        <taxon>Bacteria</taxon>
        <taxon>Bacillati</taxon>
        <taxon>Bacillota</taxon>
        <taxon>Clostridia</taxon>
        <taxon>Eubacteriales</taxon>
        <taxon>Clostridiaceae</taxon>
        <taxon>Clostridium</taxon>
    </lineage>
</organism>
<dbReference type="PANTHER" id="PTHR39188">
    <property type="entry name" value="MEMBRANE-ASSOCIATED ZINC METALLOPROTEASE M50B"/>
    <property type="match status" value="1"/>
</dbReference>
<evidence type="ECO:0000256" key="10">
    <source>
        <dbReference type="ARBA" id="ARBA00023049"/>
    </source>
</evidence>
<evidence type="ECO:0000256" key="3">
    <source>
        <dbReference type="ARBA" id="ARBA00007931"/>
    </source>
</evidence>
<feature type="domain" description="Peptidase M50" evidence="13">
    <location>
        <begin position="117"/>
        <end position="148"/>
    </location>
</feature>
<dbReference type="PROSITE" id="PS51257">
    <property type="entry name" value="PROKAR_LIPOPROTEIN"/>
    <property type="match status" value="1"/>
</dbReference>
<proteinExistence type="inferred from homology"/>
<evidence type="ECO:0000256" key="12">
    <source>
        <dbReference type="SAM" id="Phobius"/>
    </source>
</evidence>
<evidence type="ECO:0000256" key="8">
    <source>
        <dbReference type="ARBA" id="ARBA00022833"/>
    </source>
</evidence>
<dbReference type="OrthoDB" id="9781963at2"/>
<dbReference type="Proteomes" id="UP000019482">
    <property type="component" value="Unassembled WGS sequence"/>
</dbReference>
<keyword evidence="7" id="KW-0378">Hydrolase</keyword>
<feature type="transmembrane region" description="Helical" evidence="12">
    <location>
        <begin position="20"/>
        <end position="48"/>
    </location>
</feature>
<dbReference type="GO" id="GO:0006508">
    <property type="term" value="P:proteolysis"/>
    <property type="evidence" value="ECO:0007669"/>
    <property type="project" value="UniProtKB-KW"/>
</dbReference>
<feature type="transmembrane region" description="Helical" evidence="12">
    <location>
        <begin position="146"/>
        <end position="164"/>
    </location>
</feature>
<evidence type="ECO:0000256" key="2">
    <source>
        <dbReference type="ARBA" id="ARBA00004141"/>
    </source>
</evidence>
<feature type="transmembrane region" description="Helical" evidence="12">
    <location>
        <begin position="89"/>
        <end position="108"/>
    </location>
</feature>
<evidence type="ECO:0000256" key="4">
    <source>
        <dbReference type="ARBA" id="ARBA00022670"/>
    </source>
</evidence>
<keyword evidence="11 12" id="KW-0472">Membrane</keyword>
<comment type="caution">
    <text evidence="14">The sequence shown here is derived from an EMBL/GenBank/DDBJ whole genome shotgun (WGS) entry which is preliminary data.</text>
</comment>
<reference evidence="14 15" key="1">
    <citation type="journal article" date="2015" name="Genome Announc.">
        <title>Draft Genome Sequence of Clostridium tyrobutyricum Strain DIVETGP, Isolated from Cow's Milk for Grana Padano Production.</title>
        <authorList>
            <person name="Soggiu A."/>
            <person name="Piras C."/>
            <person name="Gaiarsa S."/>
            <person name="Sassera D."/>
            <person name="Roncada P."/>
            <person name="Bendixen E."/>
            <person name="Brasca M."/>
            <person name="Bonizzi L."/>
        </authorList>
    </citation>
    <scope>NUCLEOTIDE SEQUENCE [LARGE SCALE GENOMIC DNA]</scope>
    <source>
        <strain evidence="14 15">DIVETGP</strain>
    </source>
</reference>
<dbReference type="GO" id="GO:0046872">
    <property type="term" value="F:metal ion binding"/>
    <property type="evidence" value="ECO:0007669"/>
    <property type="project" value="UniProtKB-KW"/>
</dbReference>
<comment type="similarity">
    <text evidence="3">Belongs to the peptidase M50B family.</text>
</comment>
<keyword evidence="10" id="KW-0482">Metalloprotease</keyword>
<dbReference type="PANTHER" id="PTHR39188:SF3">
    <property type="entry name" value="STAGE IV SPORULATION PROTEIN FB"/>
    <property type="match status" value="1"/>
</dbReference>
<evidence type="ECO:0000313" key="15">
    <source>
        <dbReference type="Proteomes" id="UP000019482"/>
    </source>
</evidence>
<keyword evidence="5 12" id="KW-0812">Transmembrane</keyword>
<dbReference type="InterPro" id="IPR008915">
    <property type="entry name" value="Peptidase_M50"/>
</dbReference>
<accession>W6N6M7</accession>
<evidence type="ECO:0000256" key="9">
    <source>
        <dbReference type="ARBA" id="ARBA00022989"/>
    </source>
</evidence>
<feature type="transmembrane region" description="Helical" evidence="12">
    <location>
        <begin position="60"/>
        <end position="77"/>
    </location>
</feature>
<dbReference type="RefSeq" id="WP_017894994.1">
    <property type="nucleotide sequence ID" value="NZ_CBXI010000040.1"/>
</dbReference>
<keyword evidence="15" id="KW-1185">Reference proteome</keyword>
<evidence type="ECO:0000313" key="14">
    <source>
        <dbReference type="EMBL" id="CDL92051.1"/>
    </source>
</evidence>
<name>W6N6M7_CLOTY</name>
<comment type="subcellular location">
    <subcellularLocation>
        <location evidence="2">Membrane</location>
        <topology evidence="2">Multi-pass membrane protein</topology>
    </subcellularLocation>
</comment>
<dbReference type="EMBL" id="CBXI010000040">
    <property type="protein sequence ID" value="CDL92051.1"/>
    <property type="molecule type" value="Genomic_DNA"/>
</dbReference>
<gene>
    <name evidence="14" type="ORF">CTDIVETGP_2121</name>
</gene>
<dbReference type="AlphaFoldDB" id="W6N6M7"/>
<evidence type="ECO:0000256" key="1">
    <source>
        <dbReference type="ARBA" id="ARBA00001947"/>
    </source>
</evidence>
<dbReference type="GO" id="GO:0016020">
    <property type="term" value="C:membrane"/>
    <property type="evidence" value="ECO:0007669"/>
    <property type="project" value="UniProtKB-SubCell"/>
</dbReference>
<evidence type="ECO:0000259" key="13">
    <source>
        <dbReference type="Pfam" id="PF02163"/>
    </source>
</evidence>
<keyword evidence="9 12" id="KW-1133">Transmembrane helix</keyword>
<evidence type="ECO:0000256" key="11">
    <source>
        <dbReference type="ARBA" id="ARBA00023136"/>
    </source>
</evidence>
<protein>
    <submittedName>
        <fullName evidence="14">Peptidase M50</fullName>
    </submittedName>
</protein>
<feature type="transmembrane region" description="Helical" evidence="12">
    <location>
        <begin position="115"/>
        <end position="134"/>
    </location>
</feature>
<keyword evidence="6" id="KW-0479">Metal-binding</keyword>